<dbReference type="InterPro" id="IPR000580">
    <property type="entry name" value="TSC22/Bun"/>
</dbReference>
<proteinExistence type="inferred from homology"/>
<dbReference type="PANTHER" id="PTHR12348:SF26">
    <property type="entry name" value="PROTEIN TSCT-1"/>
    <property type="match status" value="1"/>
</dbReference>
<keyword evidence="2" id="KW-1185">Reference proteome</keyword>
<evidence type="ECO:0000256" key="1">
    <source>
        <dbReference type="ARBA" id="ARBA00007908"/>
    </source>
</evidence>
<dbReference type="AlphaFoldDB" id="A0A914ESI6"/>
<dbReference type="Pfam" id="PF01166">
    <property type="entry name" value="TSC22"/>
    <property type="match status" value="1"/>
</dbReference>
<accession>A0A914ESI6</accession>
<dbReference type="WBParaSite" id="ACRNAN_scaffold9908.g27692.t1">
    <property type="protein sequence ID" value="ACRNAN_scaffold9908.g27692.t1"/>
    <property type="gene ID" value="ACRNAN_scaffold9908.g27692"/>
</dbReference>
<dbReference type="Gene3D" id="1.20.5.490">
    <property type="entry name" value="Single helix bin"/>
    <property type="match status" value="1"/>
</dbReference>
<name>A0A914ESI6_9BILA</name>
<dbReference type="Proteomes" id="UP000887540">
    <property type="component" value="Unplaced"/>
</dbReference>
<dbReference type="PANTHER" id="PTHR12348">
    <property type="entry name" value="TSC22"/>
    <property type="match status" value="1"/>
</dbReference>
<dbReference type="SUPFAM" id="SSF58026">
    <property type="entry name" value="Delta-sleep-inducing peptide immunoreactive peptide"/>
    <property type="match status" value="1"/>
</dbReference>
<evidence type="ECO:0000313" key="2">
    <source>
        <dbReference type="Proteomes" id="UP000887540"/>
    </source>
</evidence>
<sequence>MASCKPRERQFQVVAVPSTFTRGRWECRDFEDKHEVEKEILEFEKPESTSNDLVLTTTGVNLPDENVSTGAATFTVGETKESSTILVTSVVSSHAQKIAPTNSDDSPGTATPAETVKTISTNIVQYEVPPTTAQNNGQAGGQPVTTQFVQQTEIITTAKPEMLNNGQQNVSDFPAVDKIGVVTAISTQTQSITAIDPTDPDTITTSSGVSIIGANVVAIDNKIEQAMDLVKTHLTFAVREEVEILKNTIIELESKVALLENQNQILRQFAPPEVVANLPLLVQSNQQIRQQHAQQQAGVVSPPVSLATTQPQFPVNTTTTGVPIVSASATPSTTSIQHSTSFPQSVFATQPMVITLPSRQPTIVAPSSLSSTFIINPKVPSNNGTTQQPK</sequence>
<dbReference type="GO" id="GO:0006357">
    <property type="term" value="P:regulation of transcription by RNA polymerase II"/>
    <property type="evidence" value="ECO:0007669"/>
    <property type="project" value="InterPro"/>
</dbReference>
<dbReference type="CDD" id="cd21936">
    <property type="entry name" value="ZIP_TSC22D"/>
    <property type="match status" value="1"/>
</dbReference>
<evidence type="ECO:0000313" key="3">
    <source>
        <dbReference type="WBParaSite" id="ACRNAN_scaffold9908.g27692.t1"/>
    </source>
</evidence>
<reference evidence="3" key="1">
    <citation type="submission" date="2022-11" db="UniProtKB">
        <authorList>
            <consortium name="WormBaseParasite"/>
        </authorList>
    </citation>
    <scope>IDENTIFICATION</scope>
</reference>
<protein>
    <submittedName>
        <fullName evidence="3">Uncharacterized protein</fullName>
    </submittedName>
</protein>
<dbReference type="PROSITE" id="PS01289">
    <property type="entry name" value="TSC22"/>
    <property type="match status" value="1"/>
</dbReference>
<dbReference type="InterPro" id="IPR047862">
    <property type="entry name" value="TSC22/BUN_CS"/>
</dbReference>
<organism evidence="2 3">
    <name type="scientific">Acrobeloides nanus</name>
    <dbReference type="NCBI Taxonomy" id="290746"/>
    <lineage>
        <taxon>Eukaryota</taxon>
        <taxon>Metazoa</taxon>
        <taxon>Ecdysozoa</taxon>
        <taxon>Nematoda</taxon>
        <taxon>Chromadorea</taxon>
        <taxon>Rhabditida</taxon>
        <taxon>Tylenchina</taxon>
        <taxon>Cephalobomorpha</taxon>
        <taxon>Cephaloboidea</taxon>
        <taxon>Cephalobidae</taxon>
        <taxon>Acrobeloides</taxon>
    </lineage>
</organism>
<comment type="similarity">
    <text evidence="1">Belongs to the TSC-22/Dip/Bun family.</text>
</comment>